<dbReference type="InterPro" id="IPR016162">
    <property type="entry name" value="Ald_DH_N"/>
</dbReference>
<dbReference type="InterPro" id="IPR047110">
    <property type="entry name" value="GABD/Sad-like"/>
</dbReference>
<evidence type="ECO:0000256" key="2">
    <source>
        <dbReference type="ARBA" id="ARBA00022857"/>
    </source>
</evidence>
<dbReference type="CDD" id="cd07100">
    <property type="entry name" value="ALDH_SSADH1_GabD1"/>
    <property type="match status" value="1"/>
</dbReference>
<dbReference type="InterPro" id="IPR015590">
    <property type="entry name" value="Aldehyde_DH_dom"/>
</dbReference>
<dbReference type="SUPFAM" id="SSF53720">
    <property type="entry name" value="ALDH-like"/>
    <property type="match status" value="1"/>
</dbReference>
<dbReference type="EMBL" id="VRVR01000029">
    <property type="protein sequence ID" value="KAF0852575.1"/>
    <property type="molecule type" value="Genomic_DNA"/>
</dbReference>
<dbReference type="Proteomes" id="UP000799049">
    <property type="component" value="Unassembled WGS sequence"/>
</dbReference>
<evidence type="ECO:0000313" key="6">
    <source>
        <dbReference type="Proteomes" id="UP000799049"/>
    </source>
</evidence>
<evidence type="ECO:0000256" key="1">
    <source>
        <dbReference type="ARBA" id="ARBA00009986"/>
    </source>
</evidence>
<keyword evidence="2" id="KW-0521">NADP</keyword>
<protein>
    <submittedName>
        <fullName evidence="5">Mitochondrial succinate-semialdehyde dehydrogenase/glutarate-semialdehyde dehydrogenase</fullName>
    </submittedName>
</protein>
<evidence type="ECO:0000259" key="4">
    <source>
        <dbReference type="Pfam" id="PF00171"/>
    </source>
</evidence>
<dbReference type="InterPro" id="IPR016161">
    <property type="entry name" value="Ald_DH/histidinol_DH"/>
</dbReference>
<feature type="domain" description="Aldehyde dehydrogenase" evidence="4">
    <location>
        <begin position="8"/>
        <end position="474"/>
    </location>
</feature>
<gene>
    <name evidence="5" type="ORF">ANDGO_03931</name>
</gene>
<dbReference type="FunFam" id="3.40.309.10:FF:000009">
    <property type="entry name" value="Aldehyde dehydrogenase A"/>
    <property type="match status" value="1"/>
</dbReference>
<reference evidence="5" key="1">
    <citation type="submission" date="2019-09" db="EMBL/GenBank/DDBJ databases">
        <title>The Mitochondrial Proteome of the Jakobid, Andalucia godoyi, a Protist With the Most Gene-Rich and Bacteria-Like Mitochondrial Genome.</title>
        <authorList>
            <person name="Gray M.W."/>
            <person name="Burger G."/>
            <person name="Derelle R."/>
            <person name="Klimes V."/>
            <person name="Leger M."/>
            <person name="Sarrasin M."/>
            <person name="Vlcek C."/>
            <person name="Roger A.J."/>
            <person name="Elias M."/>
            <person name="Lang B.F."/>
        </authorList>
    </citation>
    <scope>NUCLEOTIDE SEQUENCE</scope>
    <source>
        <strain evidence="5">And28</strain>
    </source>
</reference>
<dbReference type="GO" id="GO:0004777">
    <property type="term" value="F:succinate-semialdehyde dehydrogenase (NAD+) activity"/>
    <property type="evidence" value="ECO:0007669"/>
    <property type="project" value="TreeGrafter"/>
</dbReference>
<evidence type="ECO:0000313" key="5">
    <source>
        <dbReference type="EMBL" id="KAF0852575.1"/>
    </source>
</evidence>
<dbReference type="Gene3D" id="3.40.605.10">
    <property type="entry name" value="Aldehyde Dehydrogenase, Chain A, domain 1"/>
    <property type="match status" value="1"/>
</dbReference>
<dbReference type="PANTHER" id="PTHR43217:SF1">
    <property type="entry name" value="SUCCINATE SEMIALDEHYDE DEHYDROGENASE [NAD(P)+] SAD"/>
    <property type="match status" value="1"/>
</dbReference>
<dbReference type="OrthoDB" id="310895at2759"/>
<evidence type="ECO:0000256" key="3">
    <source>
        <dbReference type="ARBA" id="ARBA00023002"/>
    </source>
</evidence>
<keyword evidence="3" id="KW-0560">Oxidoreductase</keyword>
<comment type="similarity">
    <text evidence="1">Belongs to the aldehyde dehydrogenase family.</text>
</comment>
<sequence>MMNRLSQVYASVNPATGQLVKSFAKTPTNEIPRIISNAQTALLELKKLSVDRRAERLLSVSALLKERAAKYGQLASIEMGKPIKQGVAEVEKCAFVCEWMAKNGPPYLAPESVASDASRSYISIQPLGIVLGIFPWNFPFWQVARFASSAFLAGNVCIMKHAPSTPQCALALEEVFRDAGFPQHTLQNVFADTETDVPLILSDRSVRAVTLTGSCKAGASVGKLAGERIKKCVLELGGADPYLVLRDADVDLAVSQCLAGRILNTGQSCIAAKRWIVDASIVEEFTQKVTAAMEKLKVGDPMDPKTDVGPMAREDLRDGIHDQVTRSVQAGAKVLLGGQLPVKFAPELVDATKAKSFASGFWYPPTLLTNVRPGMAAFDEELFGPVACIIVAQNETEAVQLANRSPFGLGAAVFTRDVERGERIVRDEIESGMGFVNGFVKSDPRLPFGGVKDSGFGTECSHIAVREFTVPKTVWIR</sequence>
<dbReference type="Pfam" id="PF00171">
    <property type="entry name" value="Aldedh"/>
    <property type="match status" value="1"/>
</dbReference>
<dbReference type="Gene3D" id="3.40.309.10">
    <property type="entry name" value="Aldehyde Dehydrogenase, Chain A, domain 2"/>
    <property type="match status" value="1"/>
</dbReference>
<dbReference type="PANTHER" id="PTHR43217">
    <property type="entry name" value="SUCCINATE SEMIALDEHYDE DEHYDROGENASE [NAD(P)+] SAD"/>
    <property type="match status" value="1"/>
</dbReference>
<dbReference type="GO" id="GO:0004030">
    <property type="term" value="F:aldehyde dehydrogenase [NAD(P)+] activity"/>
    <property type="evidence" value="ECO:0007669"/>
    <property type="project" value="InterPro"/>
</dbReference>
<name>A0A8K0AGP6_ANDGO</name>
<proteinExistence type="inferred from homology"/>
<accession>A0A8K0AGP6</accession>
<keyword evidence="6" id="KW-1185">Reference proteome</keyword>
<organism evidence="5 6">
    <name type="scientific">Andalucia godoyi</name>
    <name type="common">Flagellate</name>
    <dbReference type="NCBI Taxonomy" id="505711"/>
    <lineage>
        <taxon>Eukaryota</taxon>
        <taxon>Discoba</taxon>
        <taxon>Jakobida</taxon>
        <taxon>Andalucina</taxon>
        <taxon>Andaluciidae</taxon>
        <taxon>Andalucia</taxon>
    </lineage>
</organism>
<comment type="caution">
    <text evidence="5">The sequence shown here is derived from an EMBL/GenBank/DDBJ whole genome shotgun (WGS) entry which is preliminary data.</text>
</comment>
<dbReference type="InterPro" id="IPR044148">
    <property type="entry name" value="ALDH_GabD1-like"/>
</dbReference>
<dbReference type="InterPro" id="IPR016163">
    <property type="entry name" value="Ald_DH_C"/>
</dbReference>
<dbReference type="AlphaFoldDB" id="A0A8K0AGP6"/>